<dbReference type="Proteomes" id="UP000325255">
    <property type="component" value="Unassembled WGS sequence"/>
</dbReference>
<protein>
    <submittedName>
        <fullName evidence="1">Sulfur carrier protein ThiS</fullName>
    </submittedName>
</protein>
<dbReference type="NCBIfam" id="TIGR01683">
    <property type="entry name" value="thiS"/>
    <property type="match status" value="1"/>
</dbReference>
<comment type="caution">
    <text evidence="1">The sequence shown here is derived from an EMBL/GenBank/DDBJ whole genome shotgun (WGS) entry which is preliminary data.</text>
</comment>
<evidence type="ECO:0000313" key="1">
    <source>
        <dbReference type="EMBL" id="KAA5612438.1"/>
    </source>
</evidence>
<dbReference type="EMBL" id="VWPK01000012">
    <property type="protein sequence ID" value="KAA5612438.1"/>
    <property type="molecule type" value="Genomic_DNA"/>
</dbReference>
<dbReference type="PANTHER" id="PTHR34472:SF1">
    <property type="entry name" value="SULFUR CARRIER PROTEIN THIS"/>
    <property type="match status" value="1"/>
</dbReference>
<proteinExistence type="predicted"/>
<dbReference type="CDD" id="cd00565">
    <property type="entry name" value="Ubl_ThiS"/>
    <property type="match status" value="1"/>
</dbReference>
<sequence>MGEQDLTLTLNGEPHVLDGRLTVTGLLERIGLDPRKVAVERNREIVPRSAYAGTWLAPGDSLEIVHFIGGG</sequence>
<dbReference type="OrthoDB" id="197113at2"/>
<reference evidence="1 2" key="1">
    <citation type="submission" date="2019-09" db="EMBL/GenBank/DDBJ databases">
        <title>Genome sequence of Rhodovastum atsumiense, a diverse member of the Acetobacteraceae family of non-sulfur purple photosynthetic bacteria.</title>
        <authorList>
            <person name="Meyer T."/>
            <person name="Kyndt J."/>
        </authorList>
    </citation>
    <scope>NUCLEOTIDE SEQUENCE [LARGE SCALE GENOMIC DNA]</scope>
    <source>
        <strain evidence="1 2">DSM 21279</strain>
    </source>
</reference>
<dbReference type="Pfam" id="PF02597">
    <property type="entry name" value="ThiS"/>
    <property type="match status" value="1"/>
</dbReference>
<dbReference type="SUPFAM" id="SSF54285">
    <property type="entry name" value="MoaD/ThiS"/>
    <property type="match status" value="1"/>
</dbReference>
<keyword evidence="2" id="KW-1185">Reference proteome</keyword>
<dbReference type="AlphaFoldDB" id="A0A5M6IYI8"/>
<dbReference type="InterPro" id="IPR012675">
    <property type="entry name" value="Beta-grasp_dom_sf"/>
</dbReference>
<dbReference type="PANTHER" id="PTHR34472">
    <property type="entry name" value="SULFUR CARRIER PROTEIN THIS"/>
    <property type="match status" value="1"/>
</dbReference>
<dbReference type="InterPro" id="IPR010035">
    <property type="entry name" value="Thi_S"/>
</dbReference>
<organism evidence="1 2">
    <name type="scientific">Rhodovastum atsumiense</name>
    <dbReference type="NCBI Taxonomy" id="504468"/>
    <lineage>
        <taxon>Bacteria</taxon>
        <taxon>Pseudomonadati</taxon>
        <taxon>Pseudomonadota</taxon>
        <taxon>Alphaproteobacteria</taxon>
        <taxon>Acetobacterales</taxon>
        <taxon>Acetobacteraceae</taxon>
        <taxon>Rhodovastum</taxon>
    </lineage>
</organism>
<gene>
    <name evidence="1" type="primary">thiS</name>
    <name evidence="1" type="ORF">F1189_09690</name>
</gene>
<dbReference type="InterPro" id="IPR016155">
    <property type="entry name" value="Mopterin_synth/thiamin_S_b"/>
</dbReference>
<evidence type="ECO:0000313" key="2">
    <source>
        <dbReference type="Proteomes" id="UP000325255"/>
    </source>
</evidence>
<accession>A0A5M6IYI8</accession>
<dbReference type="Gene3D" id="3.10.20.30">
    <property type="match status" value="1"/>
</dbReference>
<dbReference type="InterPro" id="IPR003749">
    <property type="entry name" value="ThiS/MoaD-like"/>
</dbReference>
<name>A0A5M6IYI8_9PROT</name>